<accession>A0A9D1EBI9</accession>
<dbReference type="AlphaFoldDB" id="A0A9D1EBI9"/>
<dbReference type="InterPro" id="IPR021338">
    <property type="entry name" value="DUF2953"/>
</dbReference>
<keyword evidence="1" id="KW-0472">Membrane</keyword>
<gene>
    <name evidence="2" type="ORF">IAC96_00030</name>
</gene>
<dbReference type="EMBL" id="DVHN01000001">
    <property type="protein sequence ID" value="HIR87312.1"/>
    <property type="molecule type" value="Genomic_DNA"/>
</dbReference>
<keyword evidence="1" id="KW-0812">Transmembrane</keyword>
<keyword evidence="1" id="KW-1133">Transmembrane helix</keyword>
<reference evidence="2" key="2">
    <citation type="journal article" date="2021" name="PeerJ">
        <title>Extensive microbial diversity within the chicken gut microbiome revealed by metagenomics and culture.</title>
        <authorList>
            <person name="Gilroy R."/>
            <person name="Ravi A."/>
            <person name="Getino M."/>
            <person name="Pursley I."/>
            <person name="Horton D.L."/>
            <person name="Alikhan N.F."/>
            <person name="Baker D."/>
            <person name="Gharbi K."/>
            <person name="Hall N."/>
            <person name="Watson M."/>
            <person name="Adriaenssens E.M."/>
            <person name="Foster-Nyarko E."/>
            <person name="Jarju S."/>
            <person name="Secka A."/>
            <person name="Antonio M."/>
            <person name="Oren A."/>
            <person name="Chaudhuri R.R."/>
            <person name="La Ragione R."/>
            <person name="Hildebrand F."/>
            <person name="Pallen M.J."/>
        </authorList>
    </citation>
    <scope>NUCLEOTIDE SEQUENCE</scope>
    <source>
        <strain evidence="2">ChiW13-3771</strain>
    </source>
</reference>
<organism evidence="2 3">
    <name type="scientific">Candidatus Fimimorpha faecalis</name>
    <dbReference type="NCBI Taxonomy" id="2840824"/>
    <lineage>
        <taxon>Bacteria</taxon>
        <taxon>Bacillati</taxon>
        <taxon>Bacillota</taxon>
        <taxon>Clostridia</taxon>
        <taxon>Eubacteriales</taxon>
        <taxon>Candidatus Fimimorpha</taxon>
    </lineage>
</organism>
<proteinExistence type="predicted"/>
<evidence type="ECO:0000256" key="1">
    <source>
        <dbReference type="SAM" id="Phobius"/>
    </source>
</evidence>
<sequence>MLHIVFLILKIIGIIVGLIVLLLLFLLFVPIRYKGSLDYFEKGNGWVKIYWLLHIVSAKLTIEQNHPQLAIKILGIPLGSRKRKKEEDQFDFETGTEFSQSQAEPAKLPETVEKEVEIQDIEKTEPKIEQTFETKEEEINIEQEEANEQIEDTTESSSFWKKGIQKVQIIWRRIISIPSKLKAVWENFKATVLAIGKKLTSSKQKLTEIKEILLEENSRMVYGFLKVRLLRIVQHIRPKKFQLYLHYGFEDPALTGEVTGVMAMFLGWYENAISLEPDFQQSVLEGSLKFRGRVRIAVLLWEGIRVVFHKSFRVMIKKLMGKIKE</sequence>
<feature type="transmembrane region" description="Helical" evidence="1">
    <location>
        <begin position="6"/>
        <end position="29"/>
    </location>
</feature>
<evidence type="ECO:0000313" key="2">
    <source>
        <dbReference type="EMBL" id="HIR87312.1"/>
    </source>
</evidence>
<evidence type="ECO:0000313" key="3">
    <source>
        <dbReference type="Proteomes" id="UP000824201"/>
    </source>
</evidence>
<protein>
    <submittedName>
        <fullName evidence="2">DUF2953 domain-containing protein</fullName>
    </submittedName>
</protein>
<dbReference type="Proteomes" id="UP000824201">
    <property type="component" value="Unassembled WGS sequence"/>
</dbReference>
<dbReference type="Pfam" id="PF11167">
    <property type="entry name" value="DUF2953"/>
    <property type="match status" value="1"/>
</dbReference>
<reference evidence="2" key="1">
    <citation type="submission" date="2020-10" db="EMBL/GenBank/DDBJ databases">
        <authorList>
            <person name="Gilroy R."/>
        </authorList>
    </citation>
    <scope>NUCLEOTIDE SEQUENCE</scope>
    <source>
        <strain evidence="2">ChiW13-3771</strain>
    </source>
</reference>
<comment type="caution">
    <text evidence="2">The sequence shown here is derived from an EMBL/GenBank/DDBJ whole genome shotgun (WGS) entry which is preliminary data.</text>
</comment>
<name>A0A9D1EBI9_9FIRM</name>